<gene>
    <name evidence="1" type="ORF">PMAYCL1PPCAC_24194</name>
</gene>
<dbReference type="InterPro" id="IPR025663">
    <property type="entry name" value="AKAP_28"/>
</dbReference>
<accession>A0AAN5I755</accession>
<dbReference type="AlphaFoldDB" id="A0AAN5I755"/>
<comment type="caution">
    <text evidence="1">The sequence shown here is derived from an EMBL/GenBank/DDBJ whole genome shotgun (WGS) entry which is preliminary data.</text>
</comment>
<reference evidence="2" key="1">
    <citation type="submission" date="2022-10" db="EMBL/GenBank/DDBJ databases">
        <title>Genome assembly of Pristionchus species.</title>
        <authorList>
            <person name="Yoshida K."/>
            <person name="Sommer R.J."/>
        </authorList>
    </citation>
    <scope>NUCLEOTIDE SEQUENCE [LARGE SCALE GENOMIC DNA]</scope>
    <source>
        <strain evidence="2">RS5460</strain>
    </source>
</reference>
<dbReference type="Proteomes" id="UP001328107">
    <property type="component" value="Unassembled WGS sequence"/>
</dbReference>
<protein>
    <submittedName>
        <fullName evidence="1">Uncharacterized protein</fullName>
    </submittedName>
</protein>
<dbReference type="Pfam" id="PF14469">
    <property type="entry name" value="AKAP28"/>
    <property type="match status" value="1"/>
</dbReference>
<sequence length="270" mass="31852">MPRRKHFFSHLSSGGSLNLARAILQDMFYSVLERFPSGRVVGNMLESGQIRSLVNRRRLNAWSDESGESTDDDPYETDYESLPRYGKLRVSPHRRNKREKFPDSRATYRRFSRGASPEGAEWVEDEKELSDISSEVVDLEHHVEEEWEIRREEERRAKDEFDPARGKRLIAKFLETKWKITDRVSYTIEFMCLVTLPGTERYKYCTKWTNGYISSYVYFNVDLNESKGEKSLSLTYTFPNNNSVQRENSSPDEFNAFLRQFDHNCDVKHR</sequence>
<name>A0AAN5I755_9BILA</name>
<dbReference type="EMBL" id="BTRK01000005">
    <property type="protein sequence ID" value="GMR53999.1"/>
    <property type="molecule type" value="Genomic_DNA"/>
</dbReference>
<proteinExistence type="predicted"/>
<organism evidence="1 2">
    <name type="scientific">Pristionchus mayeri</name>
    <dbReference type="NCBI Taxonomy" id="1317129"/>
    <lineage>
        <taxon>Eukaryota</taxon>
        <taxon>Metazoa</taxon>
        <taxon>Ecdysozoa</taxon>
        <taxon>Nematoda</taxon>
        <taxon>Chromadorea</taxon>
        <taxon>Rhabditida</taxon>
        <taxon>Rhabditina</taxon>
        <taxon>Diplogasteromorpha</taxon>
        <taxon>Diplogasteroidea</taxon>
        <taxon>Neodiplogasteridae</taxon>
        <taxon>Pristionchus</taxon>
    </lineage>
</organism>
<evidence type="ECO:0000313" key="1">
    <source>
        <dbReference type="EMBL" id="GMR53999.1"/>
    </source>
</evidence>
<keyword evidence="2" id="KW-1185">Reference proteome</keyword>
<evidence type="ECO:0000313" key="2">
    <source>
        <dbReference type="Proteomes" id="UP001328107"/>
    </source>
</evidence>